<evidence type="ECO:0000313" key="2">
    <source>
        <dbReference type="Proteomes" id="UP000019114"/>
    </source>
</evidence>
<dbReference type="PANTHER" id="PTHR36489:SF1">
    <property type="entry name" value="G-PROTEIN COUPLED RECEPTORS FAMILY 1 PROFILE DOMAIN-CONTAINING PROTEIN"/>
    <property type="match status" value="1"/>
</dbReference>
<dbReference type="AlphaFoldDB" id="W4IAD6"/>
<proteinExistence type="predicted"/>
<dbReference type="EMBL" id="KI926065">
    <property type="protein sequence ID" value="ETW40626.1"/>
    <property type="molecule type" value="Genomic_DNA"/>
</dbReference>
<reference evidence="1 2" key="2">
    <citation type="submission" date="2013-02" db="EMBL/GenBank/DDBJ databases">
        <title>The Genome Sequence of Plasmodium falciparum NF135/5.C10.</title>
        <authorList>
            <consortium name="The Broad Institute Genome Sequencing Platform"/>
            <consortium name="The Broad Institute Genome Sequencing Center for Infectious Disease"/>
            <person name="Neafsey D."/>
            <person name="Cheeseman I."/>
            <person name="Volkman S."/>
            <person name="Adams J."/>
            <person name="Walker B."/>
            <person name="Young S.K."/>
            <person name="Zeng Q."/>
            <person name="Gargeya S."/>
            <person name="Fitzgerald M."/>
            <person name="Haas B."/>
            <person name="Abouelleil A."/>
            <person name="Alvarado L."/>
            <person name="Arachchi H.M."/>
            <person name="Berlin A.M."/>
            <person name="Chapman S.B."/>
            <person name="Dewar J."/>
            <person name="Goldberg J."/>
            <person name="Griggs A."/>
            <person name="Gujja S."/>
            <person name="Hansen M."/>
            <person name="Howarth C."/>
            <person name="Imamovic A."/>
            <person name="Larimer J."/>
            <person name="McCowan C."/>
            <person name="Murphy C."/>
            <person name="Neiman D."/>
            <person name="Pearson M."/>
            <person name="Priest M."/>
            <person name="Roberts A."/>
            <person name="Saif S."/>
            <person name="Shea T."/>
            <person name="Sisk P."/>
            <person name="Sykes S."/>
            <person name="Wortman J."/>
            <person name="Nusbaum C."/>
            <person name="Birren B."/>
        </authorList>
    </citation>
    <scope>NUCLEOTIDE SEQUENCE [LARGE SCALE GENOMIC DNA]</scope>
    <source>
        <strain evidence="1 2">NF135/5.C10</strain>
    </source>
</reference>
<reference evidence="1 2" key="1">
    <citation type="submission" date="2013-02" db="EMBL/GenBank/DDBJ databases">
        <title>The Genome Annotation of Plasmodium falciparum NF135/5.C10.</title>
        <authorList>
            <consortium name="The Broad Institute Genome Sequencing Platform"/>
            <consortium name="The Broad Institute Genome Sequencing Center for Infectious Disease"/>
            <person name="Neafsey D."/>
            <person name="Hoffman S."/>
            <person name="Volkman S."/>
            <person name="Rosenthal P."/>
            <person name="Walker B."/>
            <person name="Young S.K."/>
            <person name="Zeng Q."/>
            <person name="Gargeya S."/>
            <person name="Fitzgerald M."/>
            <person name="Haas B."/>
            <person name="Abouelleil A."/>
            <person name="Allen A.W."/>
            <person name="Alvarado L."/>
            <person name="Arachchi H.M."/>
            <person name="Berlin A.M."/>
            <person name="Chapman S.B."/>
            <person name="Gainer-Dewar J."/>
            <person name="Goldberg J."/>
            <person name="Griggs A."/>
            <person name="Gujja S."/>
            <person name="Hansen M."/>
            <person name="Howarth C."/>
            <person name="Imamovic A."/>
            <person name="Ireland A."/>
            <person name="Larimer J."/>
            <person name="McCowan C."/>
            <person name="Murphy C."/>
            <person name="Pearson M."/>
            <person name="Poon T.W."/>
            <person name="Priest M."/>
            <person name="Roberts A."/>
            <person name="Saif S."/>
            <person name="Shea T."/>
            <person name="Sisk P."/>
            <person name="Sykes S."/>
            <person name="Wortman J."/>
            <person name="Nusbaum C."/>
            <person name="Birren B."/>
        </authorList>
    </citation>
    <scope>NUCLEOTIDE SEQUENCE [LARGE SCALE GENOMIC DNA]</scope>
    <source>
        <strain evidence="1 2">NF135/5.C10</strain>
    </source>
</reference>
<organism evidence="1 2">
    <name type="scientific">Plasmodium falciparum NF135/5.C10</name>
    <dbReference type="NCBI Taxonomy" id="1036726"/>
    <lineage>
        <taxon>Eukaryota</taxon>
        <taxon>Sar</taxon>
        <taxon>Alveolata</taxon>
        <taxon>Apicomplexa</taxon>
        <taxon>Aconoidasida</taxon>
        <taxon>Haemosporida</taxon>
        <taxon>Plasmodiidae</taxon>
        <taxon>Plasmodium</taxon>
        <taxon>Plasmodium (Laverania)</taxon>
    </lineage>
</organism>
<dbReference type="PANTHER" id="PTHR36489">
    <property type="entry name" value="PROTEIN-COUPLED RECEPTOR GPR1, PUTATIVE-RELATED"/>
    <property type="match status" value="1"/>
</dbReference>
<sequence length="544" mass="65375">MFRSIVPTTVGLNNCKYVHVNIDEEYDMCNINKDVKIYNAAQDVSNINCKSITHLGSIYNIKIDSLEKCKSPEEIAIKILKSQNWENKRKYTNDDEYYYKKKKRISNNIMEPSYINDSSYSLIDHCDNMYERNNYVNERNNYMNEGSNYMNQGNYYMNERNIYTNEYNNQLINKYAINNNMNNYMNNYNYYNNIPYNTFSQNQKEVYHNVSQNNYDQCQNYNQTENNNEILYDTHVDHDLIKQMNLLQLAYKSRFKKSNNKVKINETLLYNNNNEALQNIIKCSMNKENNDQYYDNLHYNDNMKDNYLLNQGKILFNNDSTEKKGMYNVQQTNEQSLNENNYSHDMNYNINLPINQSLNDDNTIRCQEKDNNILEYAKNNNNIYIDQPNKEDQQFEYHLETFLDLNEDDDIINNKQKMKRIINYIEEYIRKGNIKNMERHKFFFNDNKIKLIFDKLLANCKNILNIEISYRKNKIVETYTSEDDISMNDINNKDNVDMKDINMDYINYNDQVDNDSMEKISDKECSNLEQLKKKEINIKYKNTI</sequence>
<accession>W4IAD6</accession>
<dbReference type="Proteomes" id="UP000019114">
    <property type="component" value="Unassembled WGS sequence"/>
</dbReference>
<evidence type="ECO:0000313" key="1">
    <source>
        <dbReference type="EMBL" id="ETW40626.1"/>
    </source>
</evidence>
<protein>
    <submittedName>
        <fullName evidence="1">Uncharacterized protein</fullName>
    </submittedName>
</protein>
<gene>
    <name evidence="1" type="ORF">PFNF135_04932</name>
</gene>
<name>W4IAD6_PLAFA</name>